<keyword evidence="3" id="KW-1185">Reference proteome</keyword>
<dbReference type="STRING" id="84029.CROST_39570"/>
<dbReference type="Pfam" id="PF05979">
    <property type="entry name" value="DUF896"/>
    <property type="match status" value="1"/>
</dbReference>
<dbReference type="Gene3D" id="1.10.287.540">
    <property type="entry name" value="Helix hairpin bin"/>
    <property type="match status" value="1"/>
</dbReference>
<dbReference type="SUPFAM" id="SSF158221">
    <property type="entry name" value="YnzC-like"/>
    <property type="match status" value="1"/>
</dbReference>
<dbReference type="InterPro" id="IPR009242">
    <property type="entry name" value="DUF896"/>
</dbReference>
<dbReference type="KEGG" id="crw:CROST_035130"/>
<dbReference type="PANTHER" id="PTHR37300:SF1">
    <property type="entry name" value="UPF0291 PROTEIN YNZC"/>
    <property type="match status" value="1"/>
</dbReference>
<gene>
    <name evidence="2" type="ORF">CROST_035130</name>
</gene>
<evidence type="ECO:0000256" key="1">
    <source>
        <dbReference type="ARBA" id="ARBA00022490"/>
    </source>
</evidence>
<dbReference type="PANTHER" id="PTHR37300">
    <property type="entry name" value="UPF0291 PROTEIN CBO2609/CLC_2481"/>
    <property type="match status" value="1"/>
</dbReference>
<protein>
    <submittedName>
        <fullName evidence="2">Uncharacterized protein</fullName>
    </submittedName>
</protein>
<dbReference type="AlphaFoldDB" id="A0A1S8KZ80"/>
<organism evidence="2 3">
    <name type="scientific">Clostridium felsineum</name>
    <dbReference type="NCBI Taxonomy" id="36839"/>
    <lineage>
        <taxon>Bacteria</taxon>
        <taxon>Bacillati</taxon>
        <taxon>Bacillota</taxon>
        <taxon>Clostridia</taxon>
        <taxon>Eubacteriales</taxon>
        <taxon>Clostridiaceae</taxon>
        <taxon>Clostridium</taxon>
    </lineage>
</organism>
<evidence type="ECO:0000313" key="2">
    <source>
        <dbReference type="EMBL" id="URZ12768.1"/>
    </source>
</evidence>
<keyword evidence="1" id="KW-0963">Cytoplasm</keyword>
<evidence type="ECO:0000313" key="3">
    <source>
        <dbReference type="Proteomes" id="UP000190951"/>
    </source>
</evidence>
<proteinExistence type="predicted"/>
<reference evidence="2 3" key="1">
    <citation type="submission" date="2022-04" db="EMBL/GenBank/DDBJ databases">
        <title>Genome sequence of C. roseum typestrain.</title>
        <authorList>
            <person name="Poehlein A."/>
            <person name="Schoch T."/>
            <person name="Duerre P."/>
            <person name="Daniel R."/>
        </authorList>
    </citation>
    <scope>NUCLEOTIDE SEQUENCE [LARGE SCALE GENOMIC DNA]</scope>
    <source>
        <strain evidence="2 3">DSM 7320</strain>
    </source>
</reference>
<name>A0A1S8KZ80_9CLOT</name>
<dbReference type="EMBL" id="CP096983">
    <property type="protein sequence ID" value="URZ12768.1"/>
    <property type="molecule type" value="Genomic_DNA"/>
</dbReference>
<dbReference type="Proteomes" id="UP000190951">
    <property type="component" value="Chromosome"/>
</dbReference>
<accession>A0A1S8KZ80</accession>
<dbReference type="RefSeq" id="WP_077834162.1">
    <property type="nucleotide sequence ID" value="NZ_CP096983.1"/>
</dbReference>
<sequence length="55" mass="6689">MEMKKLIERINLLYKKSKEEGLTEEEKKEQEILRREYIDIIKGNVKVQLNKVKKI</sequence>